<dbReference type="RefSeq" id="WP_152757394.1">
    <property type="nucleotide sequence ID" value="NZ_WHLY01000002.1"/>
</dbReference>
<keyword evidence="1" id="KW-0560">Oxidoreductase</keyword>
<organism evidence="1 2">
    <name type="scientific">Salmonirosea aquatica</name>
    <dbReference type="NCBI Taxonomy" id="2654236"/>
    <lineage>
        <taxon>Bacteria</taxon>
        <taxon>Pseudomonadati</taxon>
        <taxon>Bacteroidota</taxon>
        <taxon>Cytophagia</taxon>
        <taxon>Cytophagales</taxon>
        <taxon>Spirosomataceae</taxon>
        <taxon>Salmonirosea</taxon>
    </lineage>
</organism>
<dbReference type="Proteomes" id="UP000479293">
    <property type="component" value="Unassembled WGS sequence"/>
</dbReference>
<evidence type="ECO:0000313" key="1">
    <source>
        <dbReference type="EMBL" id="MPR32716.1"/>
    </source>
</evidence>
<name>A0A7C9BAK8_9BACT</name>
<dbReference type="SUPFAM" id="SSF54909">
    <property type="entry name" value="Dimeric alpha+beta barrel"/>
    <property type="match status" value="1"/>
</dbReference>
<dbReference type="Gene3D" id="3.30.70.100">
    <property type="match status" value="1"/>
</dbReference>
<keyword evidence="1" id="KW-0503">Monooxygenase</keyword>
<dbReference type="InterPro" id="IPR011008">
    <property type="entry name" value="Dimeric_a/b-barrel"/>
</dbReference>
<keyword evidence="2" id="KW-1185">Reference proteome</keyword>
<proteinExistence type="predicted"/>
<dbReference type="EMBL" id="WHLY01000002">
    <property type="protein sequence ID" value="MPR32716.1"/>
    <property type="molecule type" value="Genomic_DNA"/>
</dbReference>
<dbReference type="GO" id="GO:0004497">
    <property type="term" value="F:monooxygenase activity"/>
    <property type="evidence" value="ECO:0007669"/>
    <property type="project" value="UniProtKB-KW"/>
</dbReference>
<accession>A0A7C9BAK8</accession>
<comment type="caution">
    <text evidence="1">The sequence shown here is derived from an EMBL/GenBank/DDBJ whole genome shotgun (WGS) entry which is preliminary data.</text>
</comment>
<dbReference type="AlphaFoldDB" id="A0A7C9BAK8"/>
<reference evidence="1 2" key="1">
    <citation type="submission" date="2019-10" db="EMBL/GenBank/DDBJ databases">
        <title>Draft Genome Sequence of Cytophagaceae sp. SJW1-29.</title>
        <authorList>
            <person name="Choi A."/>
        </authorList>
    </citation>
    <scope>NUCLEOTIDE SEQUENCE [LARGE SCALE GENOMIC DNA]</scope>
    <source>
        <strain evidence="1 2">SJW1-29</strain>
    </source>
</reference>
<sequence length="100" mass="10775">MVQVGILARLKAKAGKEKEVEEFIKGALPLAQAEEGTITWYAIKLSDNEFGIFDSFNDTSGRDAHMNGEIAKALMANASALLSEDPTIEYVDILSAKGAE</sequence>
<evidence type="ECO:0000313" key="2">
    <source>
        <dbReference type="Proteomes" id="UP000479293"/>
    </source>
</evidence>
<gene>
    <name evidence="1" type="ORF">GBK04_04945</name>
</gene>
<protein>
    <submittedName>
        <fullName evidence="1">Antibiotic biosynthesis monooxygenase</fullName>
    </submittedName>
</protein>